<dbReference type="InterPro" id="IPR049468">
    <property type="entry name" value="Restrct_endonuc-II-like_dom"/>
</dbReference>
<organism evidence="2">
    <name type="scientific">human gut metagenome</name>
    <dbReference type="NCBI Taxonomy" id="408170"/>
    <lineage>
        <taxon>unclassified sequences</taxon>
        <taxon>metagenomes</taxon>
        <taxon>organismal metagenomes</taxon>
    </lineage>
</organism>
<reference evidence="2" key="1">
    <citation type="submission" date="2013-12" db="EMBL/GenBank/DDBJ databases">
        <title>A Varibaculum cambriense genome reconstructed from a premature infant gut community with otherwise low bacterial novelty that shifts toward anaerobic metabolism during the third week of life.</title>
        <authorList>
            <person name="Brown C.T."/>
            <person name="Sharon I."/>
            <person name="Thomas B.C."/>
            <person name="Castelle C.J."/>
            <person name="Morowitz M.J."/>
            <person name="Banfield J.F."/>
        </authorList>
    </citation>
    <scope>NUCLEOTIDE SEQUENCE</scope>
</reference>
<dbReference type="EMBL" id="AZMM01016229">
    <property type="protein sequence ID" value="ETJ29225.1"/>
    <property type="molecule type" value="Genomic_DNA"/>
</dbReference>
<dbReference type="InterPro" id="IPR011335">
    <property type="entry name" value="Restrct_endonuc-II-like"/>
</dbReference>
<dbReference type="SUPFAM" id="SSF52980">
    <property type="entry name" value="Restriction endonuclease-like"/>
    <property type="match status" value="1"/>
</dbReference>
<evidence type="ECO:0000313" key="2">
    <source>
        <dbReference type="EMBL" id="ETJ29225.1"/>
    </source>
</evidence>
<feature type="domain" description="Restriction endonuclease type II-like" evidence="1">
    <location>
        <begin position="16"/>
        <end position="92"/>
    </location>
</feature>
<gene>
    <name evidence="2" type="ORF">Q604_UNBC16229G0001</name>
</gene>
<dbReference type="Gene3D" id="3.40.960.10">
    <property type="entry name" value="VSR Endonuclease"/>
    <property type="match status" value="1"/>
</dbReference>
<protein>
    <recommendedName>
        <fullName evidence="1">Restriction endonuclease type II-like domain-containing protein</fullName>
    </recommendedName>
</protein>
<name>W1XIA8_9ZZZZ</name>
<dbReference type="AlphaFoldDB" id="W1XIA8"/>
<dbReference type="FunFam" id="3.40.960.10:FF:000002">
    <property type="entry name" value="DNA helicase related protein"/>
    <property type="match status" value="1"/>
</dbReference>
<dbReference type="Pfam" id="PF18741">
    <property type="entry name" value="MTES_1575"/>
    <property type="match status" value="1"/>
</dbReference>
<comment type="caution">
    <text evidence="2">The sequence shown here is derived from an EMBL/GenBank/DDBJ whole genome shotgun (WGS) entry which is preliminary data.</text>
</comment>
<feature type="non-terminal residue" evidence="2">
    <location>
        <position position="98"/>
    </location>
</feature>
<sequence length="98" mass="11457">DSEINAETDNEFDSDFEIEVCDKLRERGYEVHNQIGVSGYRIDLGIYDSKESKYILGIECDGAAYHGSKSARERDIHRQRYLESRGWNIIRICIYFTI</sequence>
<feature type="non-terminal residue" evidence="2">
    <location>
        <position position="1"/>
    </location>
</feature>
<accession>W1XIA8</accession>
<evidence type="ECO:0000259" key="1">
    <source>
        <dbReference type="Pfam" id="PF18741"/>
    </source>
</evidence>
<proteinExistence type="predicted"/>